<organism evidence="4 5">
    <name type="scientific">Diaminobutyricimonas aerilata</name>
    <dbReference type="NCBI Taxonomy" id="1162967"/>
    <lineage>
        <taxon>Bacteria</taxon>
        <taxon>Bacillati</taxon>
        <taxon>Actinomycetota</taxon>
        <taxon>Actinomycetes</taxon>
        <taxon>Micrococcales</taxon>
        <taxon>Microbacteriaceae</taxon>
        <taxon>Diaminobutyricimonas</taxon>
    </lineage>
</organism>
<feature type="domain" description="CobB/CobQ-like glutamine amidotransferase" evidence="3">
    <location>
        <begin position="51"/>
        <end position="193"/>
    </location>
</feature>
<comment type="catalytic activity">
    <reaction evidence="2">
        <text>beta-D-GlcNAc-(1-&gt;4)-Mur2Ac(oyl-L-Ala-gamma-D-Glu-L-Lys-D-Ala-D-Ala)-di-trans,octa-cis-undecaprenyl diphosphate + L-glutamine + ATP + H2O = beta-D-GlcNAc-(1-&gt;4)-Mur2Ac(oyl-L-Ala-D-isoglutaminyl-L-Lys-D-Ala-D-Ala)-di-trans,octa-cis-undecaprenyl diphosphate + L-glutamate + ADP + phosphate + H(+)</text>
        <dbReference type="Rhea" id="RHEA:57928"/>
        <dbReference type="ChEBI" id="CHEBI:15377"/>
        <dbReference type="ChEBI" id="CHEBI:15378"/>
        <dbReference type="ChEBI" id="CHEBI:29985"/>
        <dbReference type="ChEBI" id="CHEBI:30616"/>
        <dbReference type="ChEBI" id="CHEBI:43474"/>
        <dbReference type="ChEBI" id="CHEBI:58359"/>
        <dbReference type="ChEBI" id="CHEBI:60033"/>
        <dbReference type="ChEBI" id="CHEBI:62233"/>
        <dbReference type="ChEBI" id="CHEBI:456216"/>
        <dbReference type="EC" id="6.3.5.13"/>
    </reaction>
</comment>
<reference evidence="4 5" key="1">
    <citation type="submission" date="2017-11" db="EMBL/GenBank/DDBJ databases">
        <title>Genomic Encyclopedia of Archaeal and Bacterial Type Strains, Phase II (KMG-II): From Individual Species to Whole Genera.</title>
        <authorList>
            <person name="Goeker M."/>
        </authorList>
    </citation>
    <scope>NUCLEOTIDE SEQUENCE [LARGE SCALE GENOMIC DNA]</scope>
    <source>
        <strain evidence="4 5">DSM 27393</strain>
    </source>
</reference>
<comment type="caution">
    <text evidence="2">Lacks conserved residue(s) required for the propagation of feature annotation.</text>
</comment>
<dbReference type="HAMAP" id="MF_02213">
    <property type="entry name" value="Lipid_II_synth_GatD"/>
    <property type="match status" value="1"/>
</dbReference>
<sequence length="238" mass="24047">MSAVLALLPQLTNVNGDAENALVLAQRARWAGVPADVVPVGTAEDLPSARPTAIVLGSSTDGDLAAVRDGLAPLRAALDAWLTDGVPVLAVGTGLELLTREVDLGAGNAIPGLGLIAARAVPLSQRASGDLLVDSRHGRLVGYENHARRLVLEAGTSALGRVAHGVGDGDGADGVEVGSLIGTRLHGPVLAKNPAMADALLTAALGERYTTAAPEFSRIDRYAADARLAIAASVGLTA</sequence>
<keyword evidence="5" id="KW-1185">Reference proteome</keyword>
<proteinExistence type="inferred from homology"/>
<evidence type="ECO:0000256" key="1">
    <source>
        <dbReference type="ARBA" id="ARBA00022962"/>
    </source>
</evidence>
<dbReference type="EC" id="3.5.1.2" evidence="2"/>
<keyword evidence="2" id="KW-0133">Cell shape</keyword>
<dbReference type="UniPathway" id="UPA00219"/>
<dbReference type="GO" id="GO:0140282">
    <property type="term" value="F:carbon-nitrogen ligase activity on lipid II"/>
    <property type="evidence" value="ECO:0007669"/>
    <property type="project" value="UniProtKB-UniRule"/>
</dbReference>
<accession>A0A2M9CJR6</accession>
<dbReference type="GO" id="GO:0009252">
    <property type="term" value="P:peptidoglycan biosynthetic process"/>
    <property type="evidence" value="ECO:0007669"/>
    <property type="project" value="UniProtKB-UniRule"/>
</dbReference>
<comment type="subunit">
    <text evidence="2">Forms a heterodimer with MurT.</text>
</comment>
<dbReference type="Pfam" id="PF07685">
    <property type="entry name" value="GATase_3"/>
    <property type="match status" value="1"/>
</dbReference>
<dbReference type="EMBL" id="PGFF01000001">
    <property type="protein sequence ID" value="PJJ72126.1"/>
    <property type="molecule type" value="Genomic_DNA"/>
</dbReference>
<feature type="binding site" evidence="2">
    <location>
        <position position="126"/>
    </location>
    <ligand>
        <name>substrate</name>
    </ligand>
</feature>
<protein>
    <recommendedName>
        <fullName evidence="2">Lipid II isoglutaminyl synthase (glutamine-hydrolyzing) subunit GatD</fullName>
        <ecNumber evidence="2">6.3.5.13</ecNumber>
    </recommendedName>
    <alternativeName>
        <fullName evidence="2">Lipid II isoglutaminyl synthase glutaminase subunit</fullName>
        <ecNumber evidence="2">3.5.1.2</ecNumber>
    </alternativeName>
</protein>
<comment type="catalytic activity">
    <reaction evidence="2">
        <text>L-glutamine + H2O = L-glutamate + NH4(+)</text>
        <dbReference type="Rhea" id="RHEA:15889"/>
        <dbReference type="ChEBI" id="CHEBI:15377"/>
        <dbReference type="ChEBI" id="CHEBI:28938"/>
        <dbReference type="ChEBI" id="CHEBI:29985"/>
        <dbReference type="ChEBI" id="CHEBI:58359"/>
        <dbReference type="EC" id="3.5.1.2"/>
    </reaction>
</comment>
<comment type="function">
    <text evidence="2">The lipid II isoglutaminyl synthase complex catalyzes the formation of alpha-D-isoglutamine in the cell wall lipid II stem peptide. The GatD subunit catalyzes the hydrolysis of glutamine to glutamate and ammonia. The resulting ammonia molecule is channeled to the active site of MurT.</text>
</comment>
<dbReference type="GO" id="GO:0004359">
    <property type="term" value="F:glutaminase activity"/>
    <property type="evidence" value="ECO:0007669"/>
    <property type="project" value="UniProtKB-UniRule"/>
</dbReference>
<dbReference type="InterPro" id="IPR043702">
    <property type="entry name" value="Lipid_II_synth_GatD"/>
</dbReference>
<dbReference type="OrthoDB" id="9782045at2"/>
<name>A0A2M9CJR6_9MICO</name>
<dbReference type="Proteomes" id="UP000228758">
    <property type="component" value="Unassembled WGS sequence"/>
</dbReference>
<comment type="pathway">
    <text evidence="2">Cell wall biogenesis; peptidoglycan biosynthesis.</text>
</comment>
<comment type="similarity">
    <text evidence="2">Belongs to the CobB/CobQ family. GatD subfamily.</text>
</comment>
<keyword evidence="2" id="KW-0573">Peptidoglycan synthesis</keyword>
<dbReference type="GO" id="GO:0008360">
    <property type="term" value="P:regulation of cell shape"/>
    <property type="evidence" value="ECO:0007669"/>
    <property type="project" value="UniProtKB-KW"/>
</dbReference>
<dbReference type="EC" id="6.3.5.13" evidence="2"/>
<feature type="active site" evidence="2">
    <location>
        <position position="186"/>
    </location>
</feature>
<dbReference type="RefSeq" id="WP_157802275.1">
    <property type="nucleotide sequence ID" value="NZ_PGFF01000001.1"/>
</dbReference>
<keyword evidence="1 2" id="KW-0315">Glutamine amidotransferase</keyword>
<evidence type="ECO:0000259" key="3">
    <source>
        <dbReference type="Pfam" id="PF07685"/>
    </source>
</evidence>
<dbReference type="InterPro" id="IPR011698">
    <property type="entry name" value="GATase_3"/>
</dbReference>
<dbReference type="SUPFAM" id="SSF52317">
    <property type="entry name" value="Class I glutamine amidotransferase-like"/>
    <property type="match status" value="1"/>
</dbReference>
<keyword evidence="2" id="KW-0436">Ligase</keyword>
<evidence type="ECO:0000256" key="2">
    <source>
        <dbReference type="HAMAP-Rule" id="MF_02213"/>
    </source>
</evidence>
<gene>
    <name evidence="2" type="primary">gatD</name>
    <name evidence="4" type="ORF">CLV46_1690</name>
</gene>
<dbReference type="PROSITE" id="PS51274">
    <property type="entry name" value="GATASE_COBBQ"/>
    <property type="match status" value="1"/>
</dbReference>
<evidence type="ECO:0000313" key="5">
    <source>
        <dbReference type="Proteomes" id="UP000228758"/>
    </source>
</evidence>
<keyword evidence="2" id="KW-0961">Cell wall biogenesis/degradation</keyword>
<keyword evidence="2" id="KW-0378">Hydrolase</keyword>
<comment type="caution">
    <text evidence="4">The sequence shown here is derived from an EMBL/GenBank/DDBJ whole genome shotgun (WGS) entry which is preliminary data.</text>
</comment>
<evidence type="ECO:0000313" key="4">
    <source>
        <dbReference type="EMBL" id="PJJ72126.1"/>
    </source>
</evidence>
<dbReference type="AlphaFoldDB" id="A0A2M9CJR6"/>
<dbReference type="GO" id="GO:0071555">
    <property type="term" value="P:cell wall organization"/>
    <property type="evidence" value="ECO:0007669"/>
    <property type="project" value="UniProtKB-KW"/>
</dbReference>
<dbReference type="InterPro" id="IPR029062">
    <property type="entry name" value="Class_I_gatase-like"/>
</dbReference>